<organism evidence="1 2">
    <name type="scientific">Dickeya aquatica</name>
    <dbReference type="NCBI Taxonomy" id="1401087"/>
    <lineage>
        <taxon>Bacteria</taxon>
        <taxon>Pseudomonadati</taxon>
        <taxon>Pseudomonadota</taxon>
        <taxon>Gammaproteobacteria</taxon>
        <taxon>Enterobacterales</taxon>
        <taxon>Pectobacteriaceae</taxon>
        <taxon>Dickeya</taxon>
    </lineage>
</organism>
<dbReference type="Proteomes" id="UP000294820">
    <property type="component" value="Chromosome 1"/>
</dbReference>
<proteinExistence type="predicted"/>
<evidence type="ECO:0000313" key="1">
    <source>
        <dbReference type="EMBL" id="SLM63640.1"/>
    </source>
</evidence>
<accession>A0A375AC55</accession>
<gene>
    <name evidence="1" type="ORF">DAQ1742_02786</name>
</gene>
<keyword evidence="2" id="KW-1185">Reference proteome</keyword>
<dbReference type="EMBL" id="LT615367">
    <property type="protein sequence ID" value="SLM63640.1"/>
    <property type="molecule type" value="Genomic_DNA"/>
</dbReference>
<reference evidence="1 2" key="1">
    <citation type="submission" date="2016-09" db="EMBL/GenBank/DDBJ databases">
        <authorList>
            <person name="Reverchon S."/>
            <person name="Nasser W."/>
            <person name="Leonard S."/>
            <person name="Brochier C."/>
            <person name="Duprey A."/>
        </authorList>
    </citation>
    <scope>NUCLEOTIDE SEQUENCE [LARGE SCALE GENOMIC DNA]</scope>
    <source>
        <strain evidence="1 2">174/2</strain>
    </source>
</reference>
<sequence length="37" mass="4026">MKNRQDDPSFGGVKTAACCRCLFLFAGRIHQDSAALP</sequence>
<evidence type="ECO:0000313" key="2">
    <source>
        <dbReference type="Proteomes" id="UP000294820"/>
    </source>
</evidence>
<dbReference type="KEGG" id="daq:DAQ1742_02786"/>
<dbReference type="AlphaFoldDB" id="A0A375AC55"/>
<protein>
    <submittedName>
        <fullName evidence="1">Uncharacterized protein</fullName>
    </submittedName>
</protein>
<name>A0A375AC55_9GAMM</name>